<dbReference type="RefSeq" id="WP_013046501.1">
    <property type="nucleotide sequence ID" value="NC_014010.1"/>
</dbReference>
<dbReference type="SUPFAM" id="SSF47413">
    <property type="entry name" value="lambda repressor-like DNA-binding domains"/>
    <property type="match status" value="1"/>
</dbReference>
<keyword evidence="3" id="KW-1185">Reference proteome</keyword>
<dbReference type="PROSITE" id="PS50943">
    <property type="entry name" value="HTH_CROC1"/>
    <property type="match status" value="1"/>
</dbReference>
<accession>D5BUC7</accession>
<organism evidence="2 3">
    <name type="scientific">Puniceispirillum marinum (strain IMCC1322)</name>
    <dbReference type="NCBI Taxonomy" id="488538"/>
    <lineage>
        <taxon>Bacteria</taxon>
        <taxon>Pseudomonadati</taxon>
        <taxon>Pseudomonadota</taxon>
        <taxon>Alphaproteobacteria</taxon>
        <taxon>Candidatus Puniceispirillales</taxon>
        <taxon>Candidatus Puniceispirillaceae</taxon>
        <taxon>Candidatus Puniceispirillum</taxon>
    </lineage>
</organism>
<evidence type="ECO:0000313" key="2">
    <source>
        <dbReference type="EMBL" id="ADE39874.1"/>
    </source>
</evidence>
<proteinExistence type="predicted"/>
<dbReference type="GO" id="GO:0004765">
    <property type="term" value="F:shikimate kinase activity"/>
    <property type="evidence" value="ECO:0007669"/>
    <property type="project" value="UniProtKB-EC"/>
</dbReference>
<gene>
    <name evidence="2" type="ordered locus">SAR116_1631</name>
</gene>
<evidence type="ECO:0000313" key="3">
    <source>
        <dbReference type="Proteomes" id="UP000007460"/>
    </source>
</evidence>
<keyword evidence="2" id="KW-0808">Transferase</keyword>
<dbReference type="AlphaFoldDB" id="D5BUC7"/>
<dbReference type="Pfam" id="PF13560">
    <property type="entry name" value="HTH_31"/>
    <property type="match status" value="1"/>
</dbReference>
<dbReference type="SMART" id="SM00530">
    <property type="entry name" value="HTH_XRE"/>
    <property type="match status" value="1"/>
</dbReference>
<dbReference type="HOGENOM" id="CLU_144164_3_0_5"/>
<dbReference type="Gene3D" id="1.10.260.40">
    <property type="entry name" value="lambda repressor-like DNA-binding domains"/>
    <property type="match status" value="1"/>
</dbReference>
<dbReference type="KEGG" id="apb:SAR116_1631"/>
<feature type="domain" description="HTH cro/C1-type" evidence="1">
    <location>
        <begin position="8"/>
        <end position="66"/>
    </location>
</feature>
<dbReference type="STRING" id="488538.SAR116_1631"/>
<dbReference type="eggNOG" id="COG1396">
    <property type="taxonomic scope" value="Bacteria"/>
</dbReference>
<reference evidence="2 3" key="1">
    <citation type="journal article" date="2010" name="J. Bacteriol.">
        <title>Complete genome sequence of "Candidatus Puniceispirillum marinum" IMCC1322, a representative of the SAR116 clade in the Alphaproteobacteria.</title>
        <authorList>
            <person name="Oh H.M."/>
            <person name="Kwon K.K."/>
            <person name="Kang I."/>
            <person name="Kang S.G."/>
            <person name="Lee J.H."/>
            <person name="Kim S.J."/>
            <person name="Cho J.C."/>
        </authorList>
    </citation>
    <scope>NUCLEOTIDE SEQUENCE [LARGE SCALE GENOMIC DNA]</scope>
    <source>
        <strain evidence="2 3">IMCC1322</strain>
    </source>
</reference>
<dbReference type="OrthoDB" id="9809730at2"/>
<protein>
    <submittedName>
        <fullName evidence="2">Transcriptional Regulator, XRE family</fullName>
        <ecNumber evidence="2">2.7.1.71</ecNumber>
    </submittedName>
</protein>
<dbReference type="EMBL" id="CP001751">
    <property type="protein sequence ID" value="ADE39874.1"/>
    <property type="molecule type" value="Genomic_DNA"/>
</dbReference>
<sequence length="119" mass="13536">MTPFGYKMRQLRADKNVTQQQQADFLGVSKAYISALENGARGKPSTVLVDQICVWLGLIWDDAEELKRLATLSHPKPTIDVRKHTPDAVMLANMMAQNIERLDDQDCRLLLTALEKRLR</sequence>
<dbReference type="EC" id="2.7.1.71" evidence="2"/>
<dbReference type="CDD" id="cd00093">
    <property type="entry name" value="HTH_XRE"/>
    <property type="match status" value="1"/>
</dbReference>
<dbReference type="InterPro" id="IPR010982">
    <property type="entry name" value="Lambda_DNA-bd_dom_sf"/>
</dbReference>
<dbReference type="InterPro" id="IPR001387">
    <property type="entry name" value="Cro/C1-type_HTH"/>
</dbReference>
<dbReference type="GO" id="GO:0003677">
    <property type="term" value="F:DNA binding"/>
    <property type="evidence" value="ECO:0007669"/>
    <property type="project" value="InterPro"/>
</dbReference>
<name>D5BUC7_PUNMI</name>
<dbReference type="Proteomes" id="UP000007460">
    <property type="component" value="Chromosome"/>
</dbReference>
<evidence type="ECO:0000259" key="1">
    <source>
        <dbReference type="PROSITE" id="PS50943"/>
    </source>
</evidence>